<dbReference type="Gene3D" id="3.40.50.1110">
    <property type="entry name" value="SGNH hydrolase"/>
    <property type="match status" value="1"/>
</dbReference>
<protein>
    <recommendedName>
        <fullName evidence="5">GDSL esterase/lipase</fullName>
    </recommendedName>
</protein>
<dbReference type="GO" id="GO:0016788">
    <property type="term" value="F:hydrolase activity, acting on ester bonds"/>
    <property type="evidence" value="ECO:0007669"/>
    <property type="project" value="InterPro"/>
</dbReference>
<sequence length="126" mass="13494">MFWFLPIVLLLLPVLEVHGKVPALIVFGDSTVDPGNNNHISTILKSDFEPYGRDFAGGKPTGRFSNGRIATDFIAEAFGIKSTVPAYLDPTYDIKDFATGVSFASAGTGFDNATSDVLVRDACSFA</sequence>
<dbReference type="PANTHER" id="PTHR45642:SF46">
    <property type="entry name" value="OS06G0636700 PROTEIN"/>
    <property type="match status" value="1"/>
</dbReference>
<evidence type="ECO:0000313" key="4">
    <source>
        <dbReference type="Proteomes" id="UP001154282"/>
    </source>
</evidence>
<comment type="caution">
    <text evidence="3">The sequence shown here is derived from an EMBL/GenBank/DDBJ whole genome shotgun (WGS) entry which is preliminary data.</text>
</comment>
<accession>A0AAV0H243</accession>
<name>A0AAV0H243_9ROSI</name>
<feature type="signal peptide" evidence="2">
    <location>
        <begin position="1"/>
        <end position="19"/>
    </location>
</feature>
<proteinExistence type="inferred from homology"/>
<organism evidence="3 4">
    <name type="scientific">Linum tenue</name>
    <dbReference type="NCBI Taxonomy" id="586396"/>
    <lineage>
        <taxon>Eukaryota</taxon>
        <taxon>Viridiplantae</taxon>
        <taxon>Streptophyta</taxon>
        <taxon>Embryophyta</taxon>
        <taxon>Tracheophyta</taxon>
        <taxon>Spermatophyta</taxon>
        <taxon>Magnoliopsida</taxon>
        <taxon>eudicotyledons</taxon>
        <taxon>Gunneridae</taxon>
        <taxon>Pentapetalae</taxon>
        <taxon>rosids</taxon>
        <taxon>fabids</taxon>
        <taxon>Malpighiales</taxon>
        <taxon>Linaceae</taxon>
        <taxon>Linum</taxon>
    </lineage>
</organism>
<dbReference type="AlphaFoldDB" id="A0AAV0H243"/>
<dbReference type="Pfam" id="PF00657">
    <property type="entry name" value="Lipase_GDSL"/>
    <property type="match status" value="1"/>
</dbReference>
<evidence type="ECO:0000313" key="3">
    <source>
        <dbReference type="EMBL" id="CAI0379349.1"/>
    </source>
</evidence>
<comment type="similarity">
    <text evidence="1">Belongs to the 'GDSL' lipolytic enzyme family.</text>
</comment>
<evidence type="ECO:0008006" key="5">
    <source>
        <dbReference type="Google" id="ProtNLM"/>
    </source>
</evidence>
<evidence type="ECO:0000256" key="2">
    <source>
        <dbReference type="SAM" id="SignalP"/>
    </source>
</evidence>
<evidence type="ECO:0000256" key="1">
    <source>
        <dbReference type="ARBA" id="ARBA00008668"/>
    </source>
</evidence>
<dbReference type="InterPro" id="IPR050592">
    <property type="entry name" value="GDSL_lipolytic_enzyme"/>
</dbReference>
<reference evidence="3" key="1">
    <citation type="submission" date="2022-08" db="EMBL/GenBank/DDBJ databases">
        <authorList>
            <person name="Gutierrez-Valencia J."/>
        </authorList>
    </citation>
    <scope>NUCLEOTIDE SEQUENCE</scope>
</reference>
<keyword evidence="2" id="KW-0732">Signal</keyword>
<dbReference type="Proteomes" id="UP001154282">
    <property type="component" value="Unassembled WGS sequence"/>
</dbReference>
<gene>
    <name evidence="3" type="ORF">LITE_LOCUS2227</name>
</gene>
<keyword evidence="4" id="KW-1185">Reference proteome</keyword>
<dbReference type="InterPro" id="IPR001087">
    <property type="entry name" value="GDSL"/>
</dbReference>
<dbReference type="EMBL" id="CAMGYJ010000002">
    <property type="protein sequence ID" value="CAI0379349.1"/>
    <property type="molecule type" value="Genomic_DNA"/>
</dbReference>
<feature type="chain" id="PRO_5043628344" description="GDSL esterase/lipase" evidence="2">
    <location>
        <begin position="20"/>
        <end position="126"/>
    </location>
</feature>
<dbReference type="InterPro" id="IPR036514">
    <property type="entry name" value="SGNH_hydro_sf"/>
</dbReference>
<dbReference type="PANTHER" id="PTHR45642">
    <property type="entry name" value="GDSL ESTERASE/LIPASE EXL3"/>
    <property type="match status" value="1"/>
</dbReference>